<keyword evidence="1" id="KW-1133">Transmembrane helix</keyword>
<reference evidence="2 5" key="2">
    <citation type="submission" date="2023-10" db="EMBL/GenBank/DDBJ databases">
        <title>Development of a sustainable strategy for remediation of hydrocarbon-contaminated territories based on the waste exchange concept.</title>
        <authorList>
            <person name="Krivoruchko A."/>
        </authorList>
    </citation>
    <scope>NUCLEOTIDE SEQUENCE [LARGE SCALE GENOMIC DNA]</scope>
    <source>
        <strain evidence="2 5">IEGM 1236</strain>
    </source>
</reference>
<accession>A0A495K8P2</accession>
<keyword evidence="5" id="KW-1185">Reference proteome</keyword>
<keyword evidence="1" id="KW-0472">Membrane</keyword>
<dbReference type="EMBL" id="RBKV01000001">
    <property type="protein sequence ID" value="RKR96924.1"/>
    <property type="molecule type" value="Genomic_DNA"/>
</dbReference>
<comment type="caution">
    <text evidence="3">The sequence shown here is derived from an EMBL/GenBank/DDBJ whole genome shotgun (WGS) entry which is preliminary data.</text>
</comment>
<dbReference type="Proteomes" id="UP000274762">
    <property type="component" value="Unassembled WGS sequence"/>
</dbReference>
<dbReference type="RefSeq" id="WP_255283862.1">
    <property type="nucleotide sequence ID" value="NZ_CBCRXS010000003.1"/>
</dbReference>
<sequence>MASTQVNDVSAVKLRAWRVLTMLASLVAVIVGLVAIFMSAA</sequence>
<dbReference type="Proteomes" id="UP001185792">
    <property type="component" value="Unassembled WGS sequence"/>
</dbReference>
<gene>
    <name evidence="3" type="ORF">DFJ75_3787</name>
    <name evidence="2" type="ORF">R4198_13910</name>
</gene>
<evidence type="ECO:0000313" key="3">
    <source>
        <dbReference type="EMBL" id="RKR96924.1"/>
    </source>
</evidence>
<keyword evidence="1" id="KW-0812">Transmembrane</keyword>
<organism evidence="3 4">
    <name type="scientific">Williamsia marianensis</name>
    <dbReference type="NCBI Taxonomy" id="85044"/>
    <lineage>
        <taxon>Bacteria</taxon>
        <taxon>Bacillati</taxon>
        <taxon>Actinomycetota</taxon>
        <taxon>Actinomycetes</taxon>
        <taxon>Mycobacteriales</taxon>
        <taxon>Nocardiaceae</taxon>
        <taxon>Williamsia</taxon>
    </lineage>
</organism>
<evidence type="ECO:0000313" key="2">
    <source>
        <dbReference type="EMBL" id="MDV7134795.1"/>
    </source>
</evidence>
<proteinExistence type="predicted"/>
<accession>A0A315S0E9</accession>
<evidence type="ECO:0000256" key="1">
    <source>
        <dbReference type="SAM" id="Phobius"/>
    </source>
</evidence>
<dbReference type="EMBL" id="JAWLUM010000002">
    <property type="protein sequence ID" value="MDV7134795.1"/>
    <property type="molecule type" value="Genomic_DNA"/>
</dbReference>
<evidence type="ECO:0000313" key="4">
    <source>
        <dbReference type="Proteomes" id="UP000274762"/>
    </source>
</evidence>
<protein>
    <submittedName>
        <fullName evidence="3">Uncharacterized protein</fullName>
    </submittedName>
</protein>
<reference evidence="3 4" key="1">
    <citation type="submission" date="2018-10" db="EMBL/GenBank/DDBJ databases">
        <title>Sequencing the genomes of 1000 actinobacteria strains.</title>
        <authorList>
            <person name="Klenk H.-P."/>
        </authorList>
    </citation>
    <scope>NUCLEOTIDE SEQUENCE [LARGE SCALE GENOMIC DNA]</scope>
    <source>
        <strain evidence="3 4">DSM 44343</strain>
    </source>
</reference>
<name>A0A315S0E9_WILMA</name>
<dbReference type="AlphaFoldDB" id="A0A315S0E9"/>
<evidence type="ECO:0000313" key="5">
    <source>
        <dbReference type="Proteomes" id="UP001185792"/>
    </source>
</evidence>
<feature type="transmembrane region" description="Helical" evidence="1">
    <location>
        <begin position="20"/>
        <end position="40"/>
    </location>
</feature>